<feature type="domain" description="Sushi" evidence="10">
    <location>
        <begin position="64"/>
        <end position="124"/>
    </location>
</feature>
<feature type="domain" description="Sushi" evidence="10">
    <location>
        <begin position="190"/>
        <end position="246"/>
    </location>
</feature>
<feature type="domain" description="Sushi" evidence="10">
    <location>
        <begin position="1"/>
        <end position="63"/>
    </location>
</feature>
<evidence type="ECO:0000256" key="3">
    <source>
        <dbReference type="ARBA" id="ARBA00022659"/>
    </source>
</evidence>
<evidence type="ECO:0000256" key="4">
    <source>
        <dbReference type="ARBA" id="ARBA00022729"/>
    </source>
</evidence>
<comment type="subcellular location">
    <subcellularLocation>
        <location evidence="1">Secreted</location>
    </subcellularLocation>
</comment>
<sequence length="1285" mass="143637">ACEEPPPRRAREVPTKIWNNPPYPHGTQATYGCRPGYIKRGRIMFQCVNGAWKQQPPEIECESKPCGHPGDTPFGTFELTTGSEFVFGARVEYRCNDGYQMLSQRNYRECQADGWSNDIPHCEVVKCLPVQAPENGRIIMAGAFELDQEYAFGQVVNFECDAKHKLVGAKEIICSSNGRWSNDVPQCQDISCDVPKILNGYVPSPKQSYKESEILRFACNDGYGYGERADAVCTETGWNPPPYCIAVVCSPPVLHHGSFRPEKGSYKEGDTIVVQCNYGYYFKALTERTTAECTKNGWVPVPACVSKPCDYPVIENGGLTYAYVRYRYSYFPMGVGQTVEYSCIEGYSTLSGQRWQQILCSERGWLPKPKCLKSCNGNRIQNGYFPRHFYTEGETATYVCNSNYQAEHKAVRCTRNGWAPHPRCIREKNCPRINFENGYLTSSSRTFRFKEVVWYRCHTGFVTAEGQEEGQTQCQENGWAPPPKCIKSCKAPEDILIYHTNKTVFMPENTIEYSCLEGYRTANHTPTDTTTCGIDGEWRPAPKCLAIECAMLTLPNRDFYPRKVKYFNGDVVKFTCANNFIRVGSASAQCYSFGWFPSPPECKARVRSCGPPPEITNGSIAGGSEERYRHGDRKQYECNIEFKLIGSKEIECVDGQWSPHPSCIAEDKTPCGSPSSIPNVALYQADQTQFSHGAEVICGCKDNNSKEMKIKCLNGEWKPLPLCADPVPQCERPVGVDIVSPDQPPMSRRRPRFHKVIRYRCTSADENIKKATCVSGKWTPDIECPAEESMCPPPPPVSGVPQTTVGRHYRHGSKIAFSCPSGFRLIGANEINCAEGKWQSPPHCVERPCLPPEPVECADPPRLENPNLKIEKEGKSIYLAGTKFKYVSRPGYMLSGPTEVTCSMGEWTAAPECLEMPCGSIPKVANAQFEGRNRKTYEPGETVFYQCAAGFQIVGSPEIICRGGNWTELPFCEAVTCGPAPEIPNGHVASTPQEKYLPGAKVHYQCESNFQMTGGNFVICLNSEWSQAPVCRDEACKPPPEIAGGRINVKKSKYLPGETADYQCWQGFTMTGTSTVVCQNGTWTELPKCQGKGGGCGLPSGIANGELLSFSLLEREYEQGTTLEYKCPSFYVLEGSRHITCTDGKWSNPPVCRVACTASPEDMRRNNIELRWSEESKLYSKSGDTIEFRCKTGYLGEQDISFFRVKCVEGVIDYPRCRPIRNCTVNMNHMESNNIQLQSRQSETSTYRSGDLIFFECKTGPYQKVSKAEKFRAQCLDGVITYPTC</sequence>
<feature type="domain" description="Sushi" evidence="10">
    <location>
        <begin position="855"/>
        <end position="915"/>
    </location>
</feature>
<evidence type="ECO:0000256" key="1">
    <source>
        <dbReference type="ARBA" id="ARBA00004613"/>
    </source>
</evidence>
<proteinExistence type="predicted"/>
<feature type="domain" description="Sushi" evidence="10">
    <location>
        <begin position="547"/>
        <end position="604"/>
    </location>
</feature>
<comment type="caution">
    <text evidence="8">Lacks conserved residue(s) required for the propagation of feature annotation.</text>
</comment>
<dbReference type="InterPro" id="IPR035976">
    <property type="entry name" value="Sushi/SCR/CCP_sf"/>
</dbReference>
<evidence type="ECO:0000259" key="10">
    <source>
        <dbReference type="PROSITE" id="PS50923"/>
    </source>
</evidence>
<reference evidence="11 12" key="1">
    <citation type="submission" date="2019-09" db="EMBL/GenBank/DDBJ databases">
        <title>Bird 10,000 Genomes (B10K) Project - Family phase.</title>
        <authorList>
            <person name="Zhang G."/>
        </authorList>
    </citation>
    <scope>NUCLEOTIDE SEQUENCE [LARGE SCALE GENOMIC DNA]</scope>
    <source>
        <strain evidence="11">B10K-DU-007-02</strain>
        <tissue evidence="11">Mixed tissue sample</tissue>
    </source>
</reference>
<dbReference type="PROSITE" id="PS50923">
    <property type="entry name" value="SUSHI"/>
    <property type="match status" value="15"/>
</dbReference>
<dbReference type="CDD" id="cd00033">
    <property type="entry name" value="CCP"/>
    <property type="match status" value="15"/>
</dbReference>
<feature type="disulfide bond" evidence="8">
    <location>
        <begin position="609"/>
        <end position="652"/>
    </location>
</feature>
<evidence type="ECO:0000256" key="9">
    <source>
        <dbReference type="SAM" id="MobiDB-lite"/>
    </source>
</evidence>
<evidence type="ECO:0000256" key="8">
    <source>
        <dbReference type="PROSITE-ProRule" id="PRU00302"/>
    </source>
</evidence>
<feature type="disulfide bond" evidence="8">
    <location>
        <begin position="95"/>
        <end position="122"/>
    </location>
</feature>
<feature type="region of interest" description="Disordered" evidence="9">
    <location>
        <begin position="1"/>
        <end position="21"/>
    </location>
</feature>
<accession>A0A7L0IXA3</accession>
<feature type="disulfide bond" evidence="8">
    <location>
        <begin position="977"/>
        <end position="1020"/>
    </location>
</feature>
<feature type="domain" description="Sushi" evidence="10">
    <location>
        <begin position="607"/>
        <end position="665"/>
    </location>
</feature>
<evidence type="ECO:0000256" key="7">
    <source>
        <dbReference type="ARBA" id="ARBA00023180"/>
    </source>
</evidence>
<evidence type="ECO:0000256" key="5">
    <source>
        <dbReference type="ARBA" id="ARBA00022737"/>
    </source>
</evidence>
<feature type="domain" description="Sushi" evidence="10">
    <location>
        <begin position="125"/>
        <end position="189"/>
    </location>
</feature>
<gene>
    <name evidence="11" type="primary">Cfh</name>
    <name evidence="11" type="ORF">PIPCHL_R08216</name>
</gene>
<feature type="domain" description="Sushi" evidence="10">
    <location>
        <begin position="789"/>
        <end position="846"/>
    </location>
</feature>
<evidence type="ECO:0000256" key="2">
    <source>
        <dbReference type="ARBA" id="ARBA00022525"/>
    </source>
</evidence>
<dbReference type="PANTHER" id="PTHR45785:SF7">
    <property type="entry name" value="COMPLEMENT FACTOR H"/>
    <property type="match status" value="1"/>
</dbReference>
<feature type="domain" description="Sushi" evidence="10">
    <location>
        <begin position="669"/>
        <end position="725"/>
    </location>
</feature>
<feature type="domain" description="Sushi" evidence="10">
    <location>
        <begin position="487"/>
        <end position="546"/>
    </location>
</feature>
<dbReference type="GO" id="GO:0005576">
    <property type="term" value="C:extracellular region"/>
    <property type="evidence" value="ECO:0007669"/>
    <property type="project" value="UniProtKB-SubCell"/>
</dbReference>
<feature type="non-terminal residue" evidence="11">
    <location>
        <position position="1285"/>
    </location>
</feature>
<dbReference type="SUPFAM" id="SSF57535">
    <property type="entry name" value="Complement control module/SCR domain"/>
    <property type="match status" value="19"/>
</dbReference>
<dbReference type="FunFam" id="2.10.70.10:FF:000026">
    <property type="entry name" value="Complement inhibitory factor H"/>
    <property type="match status" value="1"/>
</dbReference>
<dbReference type="Proteomes" id="UP000520962">
    <property type="component" value="Unassembled WGS sequence"/>
</dbReference>
<dbReference type="InterPro" id="IPR000436">
    <property type="entry name" value="Sushi_SCR_CCP_dom"/>
</dbReference>
<feature type="disulfide bond" evidence="8">
    <location>
        <begin position="160"/>
        <end position="187"/>
    </location>
</feature>
<dbReference type="Gene3D" id="2.10.70.10">
    <property type="entry name" value="Complement Module, domain 1"/>
    <property type="match status" value="21"/>
</dbReference>
<evidence type="ECO:0000313" key="12">
    <source>
        <dbReference type="Proteomes" id="UP000520962"/>
    </source>
</evidence>
<feature type="domain" description="Sushi" evidence="10">
    <location>
        <begin position="247"/>
        <end position="306"/>
    </location>
</feature>
<feature type="domain" description="Sushi" evidence="10">
    <location>
        <begin position="916"/>
        <end position="974"/>
    </location>
</feature>
<keyword evidence="6 8" id="KW-1015">Disulfide bond</keyword>
<evidence type="ECO:0000313" key="11">
    <source>
        <dbReference type="EMBL" id="NXK36874.1"/>
    </source>
</evidence>
<feature type="non-terminal residue" evidence="11">
    <location>
        <position position="1"/>
    </location>
</feature>
<dbReference type="SMART" id="SM00032">
    <property type="entry name" value="CCP"/>
    <property type="match status" value="21"/>
</dbReference>
<keyword evidence="12" id="KW-1185">Reference proteome</keyword>
<dbReference type="EMBL" id="VXAH01000167">
    <property type="protein sequence ID" value="NXK36874.1"/>
    <property type="molecule type" value="Genomic_DNA"/>
</dbReference>
<dbReference type="PANTHER" id="PTHR45785">
    <property type="entry name" value="COMPLEMENT FACTOR H-RELATED"/>
    <property type="match status" value="1"/>
</dbReference>
<feature type="domain" description="Sushi" evidence="10">
    <location>
        <begin position="975"/>
        <end position="1033"/>
    </location>
</feature>
<dbReference type="Pfam" id="PF00084">
    <property type="entry name" value="Sushi"/>
    <property type="match status" value="16"/>
</dbReference>
<dbReference type="FunFam" id="2.10.70.10:FF:000060">
    <property type="entry name" value="Complement inhibitory factor H"/>
    <property type="match status" value="1"/>
</dbReference>
<feature type="compositionally biased region" description="Basic and acidic residues" evidence="9">
    <location>
        <begin position="1"/>
        <end position="14"/>
    </location>
</feature>
<feature type="disulfide bond" evidence="8">
    <location>
        <begin position="489"/>
        <end position="532"/>
    </location>
</feature>
<comment type="caution">
    <text evidence="11">The sequence shown here is derived from an EMBL/GenBank/DDBJ whole genome shotgun (WGS) entry which is preliminary data.</text>
</comment>
<keyword evidence="7" id="KW-0325">Glycoprotein</keyword>
<keyword evidence="3 8" id="KW-0768">Sushi</keyword>
<protein>
    <submittedName>
        <fullName evidence="11">CFAH factor</fullName>
    </submittedName>
</protein>
<feature type="disulfide bond" evidence="8">
    <location>
        <begin position="918"/>
        <end position="961"/>
    </location>
</feature>
<keyword evidence="5" id="KW-0677">Repeat</keyword>
<evidence type="ECO:0000256" key="6">
    <source>
        <dbReference type="ARBA" id="ARBA00023157"/>
    </source>
</evidence>
<dbReference type="FunFam" id="2.10.70.10:FF:000054">
    <property type="entry name" value="Complement inhibitory factor H"/>
    <property type="match status" value="1"/>
</dbReference>
<feature type="domain" description="Sushi" evidence="10">
    <location>
        <begin position="1034"/>
        <end position="1091"/>
    </location>
</feature>
<keyword evidence="4" id="KW-0732">Signal</keyword>
<name>A0A7L0IXA3_PIPCL</name>
<feature type="domain" description="Sushi" evidence="10">
    <location>
        <begin position="1094"/>
        <end position="1154"/>
    </location>
</feature>
<keyword evidence="2" id="KW-0964">Secreted</keyword>
<dbReference type="InterPro" id="IPR051503">
    <property type="entry name" value="ComplSys_Reg/VirEntry_Med"/>
</dbReference>
<organism evidence="11 12">
    <name type="scientific">Piprites chloris</name>
    <name type="common">Wing-barred manakin</name>
    <dbReference type="NCBI Taxonomy" id="114369"/>
    <lineage>
        <taxon>Eukaryota</taxon>
        <taxon>Metazoa</taxon>
        <taxon>Chordata</taxon>
        <taxon>Craniata</taxon>
        <taxon>Vertebrata</taxon>
        <taxon>Euteleostomi</taxon>
        <taxon>Archelosauria</taxon>
        <taxon>Archosauria</taxon>
        <taxon>Dinosauria</taxon>
        <taxon>Saurischia</taxon>
        <taxon>Theropoda</taxon>
        <taxon>Coelurosauria</taxon>
        <taxon>Aves</taxon>
        <taxon>Neognathae</taxon>
        <taxon>Neoaves</taxon>
        <taxon>Telluraves</taxon>
        <taxon>Australaves</taxon>
        <taxon>Passeriformes</taxon>
        <taxon>Pipridae</taxon>
        <taxon>Piprites</taxon>
    </lineage>
</organism>